<protein>
    <submittedName>
        <fullName evidence="1">Uncharacterized protein</fullName>
    </submittedName>
</protein>
<evidence type="ECO:0000313" key="2">
    <source>
        <dbReference type="Proteomes" id="UP000824120"/>
    </source>
</evidence>
<gene>
    <name evidence="1" type="ORF">H5410_019232</name>
</gene>
<accession>A0A9J6A4V5</accession>
<dbReference type="Proteomes" id="UP000824120">
    <property type="component" value="Chromosome 3"/>
</dbReference>
<dbReference type="EMBL" id="JACXVP010000003">
    <property type="protein sequence ID" value="KAG5619408.1"/>
    <property type="molecule type" value="Genomic_DNA"/>
</dbReference>
<reference evidence="1 2" key="1">
    <citation type="submission" date="2020-09" db="EMBL/GenBank/DDBJ databases">
        <title>De no assembly of potato wild relative species, Solanum commersonii.</title>
        <authorList>
            <person name="Cho K."/>
        </authorList>
    </citation>
    <scope>NUCLEOTIDE SEQUENCE [LARGE SCALE GENOMIC DNA]</scope>
    <source>
        <strain evidence="1">LZ3.2</strain>
        <tissue evidence="1">Leaf</tissue>
    </source>
</reference>
<name>A0A9J6A4V5_SOLCO</name>
<sequence>MSCRYFFGYLPYVDMDEAEIGQPLIPVPTNITKNRFVSSLISAVDNIWNWFLHPLCCDLK</sequence>
<keyword evidence="2" id="KW-1185">Reference proteome</keyword>
<proteinExistence type="predicted"/>
<dbReference type="AlphaFoldDB" id="A0A9J6A4V5"/>
<organism evidence="1 2">
    <name type="scientific">Solanum commersonii</name>
    <name type="common">Commerson's wild potato</name>
    <name type="synonym">Commerson's nightshade</name>
    <dbReference type="NCBI Taxonomy" id="4109"/>
    <lineage>
        <taxon>Eukaryota</taxon>
        <taxon>Viridiplantae</taxon>
        <taxon>Streptophyta</taxon>
        <taxon>Embryophyta</taxon>
        <taxon>Tracheophyta</taxon>
        <taxon>Spermatophyta</taxon>
        <taxon>Magnoliopsida</taxon>
        <taxon>eudicotyledons</taxon>
        <taxon>Gunneridae</taxon>
        <taxon>Pentapetalae</taxon>
        <taxon>asterids</taxon>
        <taxon>lamiids</taxon>
        <taxon>Solanales</taxon>
        <taxon>Solanaceae</taxon>
        <taxon>Solanoideae</taxon>
        <taxon>Solaneae</taxon>
        <taxon>Solanum</taxon>
    </lineage>
</organism>
<comment type="caution">
    <text evidence="1">The sequence shown here is derived from an EMBL/GenBank/DDBJ whole genome shotgun (WGS) entry which is preliminary data.</text>
</comment>
<evidence type="ECO:0000313" key="1">
    <source>
        <dbReference type="EMBL" id="KAG5619408.1"/>
    </source>
</evidence>